<keyword evidence="1" id="KW-0812">Transmembrane</keyword>
<evidence type="ECO:0000313" key="2">
    <source>
        <dbReference type="EMBL" id="KAF3851958.1"/>
    </source>
</evidence>
<sequence length="248" mass="26606">MDTILCKPVTMAAAPPVMALLPVVTVAWTTLALLAPRRMLGFLEDVSSEACSSMSEGGGTRSVHQVLGGRQVCLVVVDDHDVFGHVFELLGDGLGVHQFEDALLPLGPLDVAGAGVLVLEEVQQELPEGDHLLVFVLAALLRGYLHLCLCNHVWTHGSVKEVWHLVVVHQHLGGVALLLSHAGAGHLLHNDCWEVLSLLSVLHLFIGLLIFTLAFSLLPTPGPPPPLPPAGESCDILHHRPTIIDQHH</sequence>
<dbReference type="Proteomes" id="UP000518266">
    <property type="component" value="Unassembled WGS sequence"/>
</dbReference>
<feature type="transmembrane region" description="Helical" evidence="1">
    <location>
        <begin position="195"/>
        <end position="218"/>
    </location>
</feature>
<feature type="transmembrane region" description="Helical" evidence="1">
    <location>
        <begin position="166"/>
        <end position="188"/>
    </location>
</feature>
<name>A0A7J5YUY0_DISMA</name>
<organism evidence="2 3">
    <name type="scientific">Dissostichus mawsoni</name>
    <name type="common">Antarctic cod</name>
    <dbReference type="NCBI Taxonomy" id="36200"/>
    <lineage>
        <taxon>Eukaryota</taxon>
        <taxon>Metazoa</taxon>
        <taxon>Chordata</taxon>
        <taxon>Craniata</taxon>
        <taxon>Vertebrata</taxon>
        <taxon>Euteleostomi</taxon>
        <taxon>Actinopterygii</taxon>
        <taxon>Neopterygii</taxon>
        <taxon>Teleostei</taxon>
        <taxon>Neoteleostei</taxon>
        <taxon>Acanthomorphata</taxon>
        <taxon>Eupercaria</taxon>
        <taxon>Perciformes</taxon>
        <taxon>Notothenioidei</taxon>
        <taxon>Nototheniidae</taxon>
        <taxon>Dissostichus</taxon>
    </lineage>
</organism>
<protein>
    <submittedName>
        <fullName evidence="2">Uncharacterized protein</fullName>
    </submittedName>
</protein>
<accession>A0A7J5YUY0</accession>
<keyword evidence="1" id="KW-1133">Transmembrane helix</keyword>
<keyword evidence="3" id="KW-1185">Reference proteome</keyword>
<dbReference type="EMBL" id="JAAKFY010000009">
    <property type="protein sequence ID" value="KAF3851958.1"/>
    <property type="molecule type" value="Genomic_DNA"/>
</dbReference>
<evidence type="ECO:0000256" key="1">
    <source>
        <dbReference type="SAM" id="Phobius"/>
    </source>
</evidence>
<dbReference type="AlphaFoldDB" id="A0A7J5YUY0"/>
<evidence type="ECO:0000313" key="3">
    <source>
        <dbReference type="Proteomes" id="UP000518266"/>
    </source>
</evidence>
<gene>
    <name evidence="2" type="ORF">F7725_005313</name>
</gene>
<proteinExistence type="predicted"/>
<comment type="caution">
    <text evidence="2">The sequence shown here is derived from an EMBL/GenBank/DDBJ whole genome shotgun (WGS) entry which is preliminary data.</text>
</comment>
<feature type="transmembrane region" description="Helical" evidence="1">
    <location>
        <begin position="12"/>
        <end position="34"/>
    </location>
</feature>
<reference evidence="2 3" key="1">
    <citation type="submission" date="2020-03" db="EMBL/GenBank/DDBJ databases">
        <title>Dissostichus mawsoni Genome sequencing and assembly.</title>
        <authorList>
            <person name="Park H."/>
        </authorList>
    </citation>
    <scope>NUCLEOTIDE SEQUENCE [LARGE SCALE GENOMIC DNA]</scope>
    <source>
        <strain evidence="2">DM0001</strain>
        <tissue evidence="2">Muscle</tissue>
    </source>
</reference>
<keyword evidence="1" id="KW-0472">Membrane</keyword>